<gene>
    <name evidence="1" type="ORF">PSQ39_07790</name>
</gene>
<evidence type="ECO:0000313" key="1">
    <source>
        <dbReference type="EMBL" id="MDD0814526.1"/>
    </source>
</evidence>
<name>A0ABT5MD63_9BURK</name>
<protein>
    <submittedName>
        <fullName evidence="1">Uncharacterized protein</fullName>
    </submittedName>
</protein>
<evidence type="ECO:0000313" key="2">
    <source>
        <dbReference type="Proteomes" id="UP001528672"/>
    </source>
</evidence>
<accession>A0ABT5MD63</accession>
<organism evidence="1 2">
    <name type="scientific">Curvibacter microcysteis</name>
    <dbReference type="NCBI Taxonomy" id="3026419"/>
    <lineage>
        <taxon>Bacteria</taxon>
        <taxon>Pseudomonadati</taxon>
        <taxon>Pseudomonadota</taxon>
        <taxon>Betaproteobacteria</taxon>
        <taxon>Burkholderiales</taxon>
        <taxon>Comamonadaceae</taxon>
        <taxon>Curvibacter</taxon>
    </lineage>
</organism>
<comment type="caution">
    <text evidence="1">The sequence shown here is derived from an EMBL/GenBank/DDBJ whole genome shotgun (WGS) entry which is preliminary data.</text>
</comment>
<reference evidence="1 2" key="1">
    <citation type="submission" date="2023-02" db="EMBL/GenBank/DDBJ databases">
        <title>Bacterial whole genome sequence for Curvibacter sp. HBC28.</title>
        <authorList>
            <person name="Le V."/>
            <person name="Ko S.-R."/>
            <person name="Ahn C.-Y."/>
            <person name="Oh H.-M."/>
        </authorList>
    </citation>
    <scope>NUCLEOTIDE SEQUENCE [LARGE SCALE GENOMIC DNA]</scope>
    <source>
        <strain evidence="1 2">HBC28</strain>
    </source>
</reference>
<proteinExistence type="predicted"/>
<sequence length="100" mass="10855">MSTFPPLSFPSRPEALDKADRVSARIDQVLGTTAAQWGLAWPLSAPSRPLCPRPSVQAQGALQGGGSVRVRRRMNRARRAMAQALAYQPVSAWSLKGLAW</sequence>
<dbReference type="Proteomes" id="UP001528672">
    <property type="component" value="Unassembled WGS sequence"/>
</dbReference>
<dbReference type="EMBL" id="JAQSIO010000002">
    <property type="protein sequence ID" value="MDD0814526.1"/>
    <property type="molecule type" value="Genomic_DNA"/>
</dbReference>
<dbReference type="RefSeq" id="WP_273926139.1">
    <property type="nucleotide sequence ID" value="NZ_JAQSIO010000002.1"/>
</dbReference>
<keyword evidence="2" id="KW-1185">Reference proteome</keyword>